<reference evidence="2 3" key="1">
    <citation type="journal article" date="2018" name="Genome Biol. Evol.">
        <title>Multiple Roots of Fruiting Body Formation in Amoebozoa.</title>
        <authorList>
            <person name="Hillmann F."/>
            <person name="Forbes G."/>
            <person name="Novohradska S."/>
            <person name="Ferling I."/>
            <person name="Riege K."/>
            <person name="Groth M."/>
            <person name="Westermann M."/>
            <person name="Marz M."/>
            <person name="Spaller T."/>
            <person name="Winckler T."/>
            <person name="Schaap P."/>
            <person name="Glockner G."/>
        </authorList>
    </citation>
    <scope>NUCLEOTIDE SEQUENCE [LARGE SCALE GENOMIC DNA]</scope>
    <source>
        <strain evidence="2 3">Jena</strain>
    </source>
</reference>
<feature type="region of interest" description="Disordered" evidence="1">
    <location>
        <begin position="79"/>
        <end position="111"/>
    </location>
</feature>
<evidence type="ECO:0000313" key="3">
    <source>
        <dbReference type="Proteomes" id="UP000241769"/>
    </source>
</evidence>
<evidence type="ECO:0000313" key="2">
    <source>
        <dbReference type="EMBL" id="PRP77118.1"/>
    </source>
</evidence>
<dbReference type="InParanoid" id="A0A2P6MZI8"/>
<sequence>MHQPSPFGIEETAVTVCFLIDAIGETAPNFHIGNAEQPVYSSTSEISSRDSASERCKTTSLQLITLIICRNVHGPLEDRLRVIPTPGNPKLVDDKSSKPQNENSSSNNNRGVFTPQITCINRCCAASANWSRMMRRPEVGRPSTWEEERGASEKTAQEIVEAVDSTIVHIKTRPFTCVDEEVTREEKERVWEMIQRYLKGTSQDLPQQPLEWTF</sequence>
<protein>
    <submittedName>
        <fullName evidence="2">Uncharacterized protein</fullName>
    </submittedName>
</protein>
<proteinExistence type="predicted"/>
<dbReference type="AlphaFoldDB" id="A0A2P6MZI8"/>
<organism evidence="2 3">
    <name type="scientific">Planoprotostelium fungivorum</name>
    <dbReference type="NCBI Taxonomy" id="1890364"/>
    <lineage>
        <taxon>Eukaryota</taxon>
        <taxon>Amoebozoa</taxon>
        <taxon>Evosea</taxon>
        <taxon>Variosea</taxon>
        <taxon>Cavosteliida</taxon>
        <taxon>Cavosteliaceae</taxon>
        <taxon>Planoprotostelium</taxon>
    </lineage>
</organism>
<dbReference type="Proteomes" id="UP000241769">
    <property type="component" value="Unassembled WGS sequence"/>
</dbReference>
<feature type="compositionally biased region" description="Polar residues" evidence="1">
    <location>
        <begin position="98"/>
        <end position="111"/>
    </location>
</feature>
<keyword evidence="3" id="KW-1185">Reference proteome</keyword>
<name>A0A2P6MZI8_9EUKA</name>
<gene>
    <name evidence="2" type="ORF">PROFUN_12973</name>
</gene>
<accession>A0A2P6MZI8</accession>
<dbReference type="EMBL" id="MDYQ01000280">
    <property type="protein sequence ID" value="PRP77118.1"/>
    <property type="molecule type" value="Genomic_DNA"/>
</dbReference>
<comment type="caution">
    <text evidence="2">The sequence shown here is derived from an EMBL/GenBank/DDBJ whole genome shotgun (WGS) entry which is preliminary data.</text>
</comment>
<evidence type="ECO:0000256" key="1">
    <source>
        <dbReference type="SAM" id="MobiDB-lite"/>
    </source>
</evidence>